<evidence type="ECO:0000313" key="2">
    <source>
        <dbReference type="Proteomes" id="UP001189616"/>
    </source>
</evidence>
<dbReference type="EMBL" id="CATYWO010000014">
    <property type="protein sequence ID" value="CAJ0802775.1"/>
    <property type="molecule type" value="Genomic_DNA"/>
</dbReference>
<sequence length="242" mass="26766">MCFRDVKSPDGDGSSAGFWLDAFSLCARACEKRSRSQPAARAPAIRCHAAAKPRHREFRPVHPGACPGALRIAERSTHPKRDRTLHIDSAIASPRYARDAGGALTPVPGCPPPTEELLSQGGGARTLHPTDSHLKPLMRRFITLVEALLDSRNPIQKRHIPLAHRARRRRRAAQARLPFGSERDGRDRLEGHLCRAEPAQRDTKLMEIVIAGIRSSQPCRNIAQGADMLGDGAREDRQHCRM</sequence>
<comment type="caution">
    <text evidence="1">The sequence shown here is derived from an EMBL/GenBank/DDBJ whole genome shotgun (WGS) entry which is preliminary data.</text>
</comment>
<evidence type="ECO:0000313" key="1">
    <source>
        <dbReference type="EMBL" id="CAJ0802775.1"/>
    </source>
</evidence>
<gene>
    <name evidence="1" type="ORF">LMG7141_04157</name>
</gene>
<protein>
    <submittedName>
        <fullName evidence="1">Uncharacterized protein</fullName>
    </submittedName>
</protein>
<keyword evidence="2" id="KW-1185">Reference proteome</keyword>
<proteinExistence type="predicted"/>
<dbReference type="Proteomes" id="UP001189616">
    <property type="component" value="Unassembled WGS sequence"/>
</dbReference>
<reference evidence="1 2" key="1">
    <citation type="submission" date="2023-07" db="EMBL/GenBank/DDBJ databases">
        <authorList>
            <person name="Peeters C."/>
        </authorList>
    </citation>
    <scope>NUCLEOTIDE SEQUENCE [LARGE SCALE GENOMIC DNA]</scope>
    <source>
        <strain evidence="1 2">LMG 7141</strain>
    </source>
</reference>
<name>A0ABM9JTB8_9RALS</name>
<accession>A0ABM9JTB8</accession>
<organism evidence="1 2">
    <name type="scientific">Ralstonia condita</name>
    <dbReference type="NCBI Taxonomy" id="3058600"/>
    <lineage>
        <taxon>Bacteria</taxon>
        <taxon>Pseudomonadati</taxon>
        <taxon>Pseudomonadota</taxon>
        <taxon>Betaproteobacteria</taxon>
        <taxon>Burkholderiales</taxon>
        <taxon>Burkholderiaceae</taxon>
        <taxon>Ralstonia</taxon>
    </lineage>
</organism>